<evidence type="ECO:0000256" key="4">
    <source>
        <dbReference type="ARBA" id="ARBA00022448"/>
    </source>
</evidence>
<dbReference type="PRINTS" id="PR00126">
    <property type="entry name" value="ATPASEGAMMA"/>
</dbReference>
<sequence>MAERLANLEVRIGSVRQLSTVVTAMRGIAVARSREARERLDGIRAYAASIAAAIGEALSLLPEPPPSATDGGRHAIVAFCAEQGFAGTFNERVLDAVGALTEAEGERPHSLFLIGDRGLMVADERGLGIDWSTRMISHVVEAAELAERIVQALDDRLESEDITEVTIVHTGLSQGARTDMVVKRLIPFDYSRFQTARPADPPLITLPPQRLVDGLAQEYVFAELCEAAIISFAAENEARTRAMIAAKNNVGKTLDELTALSRQLRQEEITNEVIELAGRRGDEA</sequence>
<gene>
    <name evidence="10" type="ORF">NBH21_17825</name>
</gene>
<keyword evidence="8" id="KW-0139">CF(1)</keyword>
<comment type="function">
    <text evidence="1">Produces ATP from ADP in the presence of a proton gradient across the membrane. The gamma chain is believed to be important in regulating ATPase activity and the flow of protons through the CF(0) complex.</text>
</comment>
<dbReference type="Gene3D" id="3.40.1380.10">
    <property type="match status" value="1"/>
</dbReference>
<dbReference type="GO" id="GO:0046933">
    <property type="term" value="F:proton-transporting ATP synthase activity, rotational mechanism"/>
    <property type="evidence" value="ECO:0007669"/>
    <property type="project" value="InterPro"/>
</dbReference>
<dbReference type="RefSeq" id="WP_250911858.1">
    <property type="nucleotide sequence ID" value="NZ_JAMXLX010000006.1"/>
</dbReference>
<evidence type="ECO:0000256" key="9">
    <source>
        <dbReference type="ARBA" id="ARBA00023310"/>
    </source>
</evidence>
<comment type="similarity">
    <text evidence="3">Belongs to the ATPase gamma chain family.</text>
</comment>
<evidence type="ECO:0000256" key="6">
    <source>
        <dbReference type="ARBA" id="ARBA00023065"/>
    </source>
</evidence>
<keyword evidence="9" id="KW-0066">ATP synthesis</keyword>
<evidence type="ECO:0000313" key="10">
    <source>
        <dbReference type="EMBL" id="MCO5958639.1"/>
    </source>
</evidence>
<keyword evidence="5" id="KW-0375">Hydrogen ion transport</keyword>
<protein>
    <submittedName>
        <fullName evidence="10">F0F1 ATP synthase subunit gamma</fullName>
    </submittedName>
</protein>
<dbReference type="Proteomes" id="UP001155380">
    <property type="component" value="Unassembled WGS sequence"/>
</dbReference>
<evidence type="ECO:0000313" key="11">
    <source>
        <dbReference type="Proteomes" id="UP001155380"/>
    </source>
</evidence>
<dbReference type="InterPro" id="IPR000131">
    <property type="entry name" value="ATP_synth_F1_gsu"/>
</dbReference>
<evidence type="ECO:0000256" key="5">
    <source>
        <dbReference type="ARBA" id="ARBA00022781"/>
    </source>
</evidence>
<evidence type="ECO:0000256" key="8">
    <source>
        <dbReference type="ARBA" id="ARBA00023196"/>
    </source>
</evidence>
<comment type="subcellular location">
    <subcellularLocation>
        <location evidence="2">Membrane</location>
        <topology evidence="2">Peripheral membrane protein</topology>
    </subcellularLocation>
</comment>
<dbReference type="Pfam" id="PF00231">
    <property type="entry name" value="ATP-synt"/>
    <property type="match status" value="1"/>
</dbReference>
<name>A0AAJ1F8W2_9HYPH</name>
<proteinExistence type="inferred from homology"/>
<comment type="caution">
    <text evidence="10">The sequence shown here is derived from an EMBL/GenBank/DDBJ whole genome shotgun (WGS) entry which is preliminary data.</text>
</comment>
<keyword evidence="4" id="KW-0813">Transport</keyword>
<evidence type="ECO:0000256" key="1">
    <source>
        <dbReference type="ARBA" id="ARBA00003456"/>
    </source>
</evidence>
<evidence type="ECO:0000256" key="2">
    <source>
        <dbReference type="ARBA" id="ARBA00004170"/>
    </source>
</evidence>
<organism evidence="10 11">
    <name type="scientific">Ciceribacter sichuanensis</name>
    <dbReference type="NCBI Taxonomy" id="2949647"/>
    <lineage>
        <taxon>Bacteria</taxon>
        <taxon>Pseudomonadati</taxon>
        <taxon>Pseudomonadota</taxon>
        <taxon>Alphaproteobacteria</taxon>
        <taxon>Hyphomicrobiales</taxon>
        <taxon>Rhizobiaceae</taxon>
        <taxon>Ciceribacter</taxon>
    </lineage>
</organism>
<evidence type="ECO:0000256" key="7">
    <source>
        <dbReference type="ARBA" id="ARBA00023136"/>
    </source>
</evidence>
<reference evidence="10" key="1">
    <citation type="submission" date="2022-06" db="EMBL/GenBank/DDBJ databases">
        <authorList>
            <person name="Sun Q."/>
        </authorList>
    </citation>
    <scope>NUCLEOTIDE SEQUENCE</scope>
    <source>
        <strain evidence="10">S101</strain>
    </source>
</reference>
<dbReference type="AlphaFoldDB" id="A0AAJ1F8W2"/>
<keyword evidence="7" id="KW-0472">Membrane</keyword>
<dbReference type="InterPro" id="IPR035968">
    <property type="entry name" value="ATP_synth_F1_ATPase_gsu"/>
</dbReference>
<dbReference type="GO" id="GO:0045259">
    <property type="term" value="C:proton-transporting ATP synthase complex"/>
    <property type="evidence" value="ECO:0007669"/>
    <property type="project" value="UniProtKB-KW"/>
</dbReference>
<dbReference type="EMBL" id="JAMXLX010000006">
    <property type="protein sequence ID" value="MCO5958639.1"/>
    <property type="molecule type" value="Genomic_DNA"/>
</dbReference>
<dbReference type="Gene3D" id="1.10.287.80">
    <property type="entry name" value="ATP synthase, gamma subunit, helix hairpin domain"/>
    <property type="match status" value="1"/>
</dbReference>
<dbReference type="SUPFAM" id="SSF52943">
    <property type="entry name" value="ATP synthase (F1-ATPase), gamma subunit"/>
    <property type="match status" value="1"/>
</dbReference>
<keyword evidence="6" id="KW-0406">Ion transport</keyword>
<evidence type="ECO:0000256" key="3">
    <source>
        <dbReference type="ARBA" id="ARBA00007681"/>
    </source>
</evidence>
<accession>A0AAJ1F8W2</accession>